<dbReference type="Proteomes" id="UP000217507">
    <property type="component" value="Chromosome"/>
</dbReference>
<gene>
    <name evidence="1" type="ORF">NIES23_05550</name>
</gene>
<sequence length="67" mass="7711">MNVQLVQSIKQMILALPPEEQNWLKAQLVQKSSHSPAQVVDLNSFSGTIQLKQDPLEFQHEIRNEWA</sequence>
<protein>
    <recommendedName>
        <fullName evidence="3">DUF2281 domain-containing protein</fullName>
    </recommendedName>
</protein>
<evidence type="ECO:0000313" key="1">
    <source>
        <dbReference type="EMBL" id="BAY67773.1"/>
    </source>
</evidence>
<accession>A0A1Z4KFX5</accession>
<name>A0A1Z4KFX5_ANAVA</name>
<dbReference type="EMBL" id="AP018216">
    <property type="protein sequence ID" value="BAY67773.1"/>
    <property type="molecule type" value="Genomic_DNA"/>
</dbReference>
<reference evidence="1 2" key="1">
    <citation type="submission" date="2017-06" db="EMBL/GenBank/DDBJ databases">
        <title>Genome sequencing of cyanobaciteial culture collection at National Institute for Environmental Studies (NIES).</title>
        <authorList>
            <person name="Hirose Y."/>
            <person name="Shimura Y."/>
            <person name="Fujisawa T."/>
            <person name="Nakamura Y."/>
            <person name="Kawachi M."/>
        </authorList>
    </citation>
    <scope>NUCLEOTIDE SEQUENCE [LARGE SCALE GENOMIC DNA]</scope>
    <source>
        <strain evidence="1 2">NIES-23</strain>
    </source>
</reference>
<organism evidence="1 2">
    <name type="scientific">Trichormus variabilis NIES-23</name>
    <dbReference type="NCBI Taxonomy" id="1973479"/>
    <lineage>
        <taxon>Bacteria</taxon>
        <taxon>Bacillati</taxon>
        <taxon>Cyanobacteriota</taxon>
        <taxon>Cyanophyceae</taxon>
        <taxon>Nostocales</taxon>
        <taxon>Nostocaceae</taxon>
        <taxon>Trichormus</taxon>
    </lineage>
</organism>
<dbReference type="AlphaFoldDB" id="A0A1Z4KFX5"/>
<evidence type="ECO:0008006" key="3">
    <source>
        <dbReference type="Google" id="ProtNLM"/>
    </source>
</evidence>
<evidence type="ECO:0000313" key="2">
    <source>
        <dbReference type="Proteomes" id="UP000217507"/>
    </source>
</evidence>
<proteinExistence type="predicted"/>